<dbReference type="InterPro" id="IPR006447">
    <property type="entry name" value="Myb_dom_plants"/>
</dbReference>
<feature type="region of interest" description="Disordered" evidence="10">
    <location>
        <begin position="393"/>
        <end position="487"/>
    </location>
</feature>
<feature type="domain" description="Myb-like" evidence="11">
    <location>
        <begin position="201"/>
        <end position="254"/>
    </location>
</feature>
<feature type="domain" description="Myb-like" evidence="11">
    <location>
        <begin position="59"/>
        <end position="101"/>
    </location>
</feature>
<dbReference type="Pfam" id="PF00249">
    <property type="entry name" value="Myb_DNA-binding"/>
    <property type="match status" value="1"/>
</dbReference>
<feature type="domain" description="HTH myb-type" evidence="13">
    <location>
        <begin position="296"/>
        <end position="353"/>
    </location>
</feature>
<dbReference type="GO" id="GO:0005634">
    <property type="term" value="C:nucleus"/>
    <property type="evidence" value="ECO:0007669"/>
    <property type="project" value="TreeGrafter"/>
</dbReference>
<dbReference type="GO" id="GO:0008237">
    <property type="term" value="F:metallopeptidase activity"/>
    <property type="evidence" value="ECO:0007669"/>
    <property type="project" value="UniProtKB-KW"/>
</dbReference>
<keyword evidence="8" id="KW-0804">Transcription</keyword>
<keyword evidence="4" id="KW-0862">Zinc</keyword>
<accession>K0T6R2</accession>
<evidence type="ECO:0000256" key="2">
    <source>
        <dbReference type="ARBA" id="ARBA00022723"/>
    </source>
</evidence>
<evidence type="ECO:0000259" key="12">
    <source>
        <dbReference type="PROSITE" id="PS51293"/>
    </source>
</evidence>
<dbReference type="OrthoDB" id="2143914at2759"/>
<dbReference type="GO" id="GO:0000978">
    <property type="term" value="F:RNA polymerase II cis-regulatory region sequence-specific DNA binding"/>
    <property type="evidence" value="ECO:0007669"/>
    <property type="project" value="TreeGrafter"/>
</dbReference>
<evidence type="ECO:0000256" key="6">
    <source>
        <dbReference type="ARBA" id="ARBA00023049"/>
    </source>
</evidence>
<feature type="domain" description="HTH myb-type" evidence="13">
    <location>
        <begin position="58"/>
        <end position="105"/>
    </location>
</feature>
<dbReference type="GO" id="GO:0000981">
    <property type="term" value="F:DNA-binding transcription factor activity, RNA polymerase II-specific"/>
    <property type="evidence" value="ECO:0007669"/>
    <property type="project" value="TreeGrafter"/>
</dbReference>
<evidence type="ECO:0000256" key="7">
    <source>
        <dbReference type="ARBA" id="ARBA00023125"/>
    </source>
</evidence>
<dbReference type="eggNOG" id="KOG0048">
    <property type="taxonomic scope" value="Eukaryota"/>
</dbReference>
<dbReference type="EMBL" id="AGNL01010583">
    <property type="protein sequence ID" value="EJK69021.1"/>
    <property type="molecule type" value="Genomic_DNA"/>
</dbReference>
<evidence type="ECO:0000256" key="4">
    <source>
        <dbReference type="ARBA" id="ARBA00022833"/>
    </source>
</evidence>
<feature type="non-terminal residue" evidence="14">
    <location>
        <position position="501"/>
    </location>
</feature>
<comment type="caution">
    <text evidence="14">The sequence shown here is derived from an EMBL/GenBank/DDBJ whole genome shotgun (WGS) entry which is preliminary data.</text>
</comment>
<feature type="region of interest" description="Disordered" evidence="10">
    <location>
        <begin position="278"/>
        <end position="305"/>
    </location>
</feature>
<evidence type="ECO:0000259" key="13">
    <source>
        <dbReference type="PROSITE" id="PS51294"/>
    </source>
</evidence>
<keyword evidence="2" id="KW-0479">Metal-binding</keyword>
<dbReference type="InterPro" id="IPR017884">
    <property type="entry name" value="SANT_dom"/>
</dbReference>
<feature type="domain" description="Myb-like" evidence="11">
    <location>
        <begin position="296"/>
        <end position="349"/>
    </location>
</feature>
<evidence type="ECO:0000256" key="1">
    <source>
        <dbReference type="ARBA" id="ARBA00022670"/>
    </source>
</evidence>
<dbReference type="PROSITE" id="PS51294">
    <property type="entry name" value="HTH_MYB"/>
    <property type="match status" value="5"/>
</dbReference>
<dbReference type="PANTHER" id="PTHR45614">
    <property type="entry name" value="MYB PROTEIN-RELATED"/>
    <property type="match status" value="1"/>
</dbReference>
<dbReference type="Proteomes" id="UP000266841">
    <property type="component" value="Unassembled WGS sequence"/>
</dbReference>
<keyword evidence="1" id="KW-0645">Protease</keyword>
<protein>
    <submittedName>
        <fullName evidence="14">Uncharacterized protein</fullName>
    </submittedName>
</protein>
<dbReference type="GO" id="GO:0046872">
    <property type="term" value="F:metal ion binding"/>
    <property type="evidence" value="ECO:0007669"/>
    <property type="project" value="UniProtKB-KW"/>
</dbReference>
<dbReference type="InterPro" id="IPR001005">
    <property type="entry name" value="SANT/Myb"/>
</dbReference>
<feature type="domain" description="HTH myb-type" evidence="13">
    <location>
        <begin position="376"/>
        <end position="399"/>
    </location>
</feature>
<evidence type="ECO:0000256" key="10">
    <source>
        <dbReference type="SAM" id="MobiDB-lite"/>
    </source>
</evidence>
<dbReference type="PROSITE" id="PS51293">
    <property type="entry name" value="SANT"/>
    <property type="match status" value="1"/>
</dbReference>
<keyword evidence="7" id="KW-0238">DNA-binding</keyword>
<evidence type="ECO:0000313" key="14">
    <source>
        <dbReference type="EMBL" id="EJK69021.1"/>
    </source>
</evidence>
<feature type="compositionally biased region" description="Polar residues" evidence="10">
    <location>
        <begin position="396"/>
        <end position="405"/>
    </location>
</feature>
<dbReference type="Pfam" id="PF13921">
    <property type="entry name" value="Myb_DNA-bind_6"/>
    <property type="match status" value="2"/>
</dbReference>
<keyword evidence="9" id="KW-0539">Nucleus</keyword>
<keyword evidence="15" id="KW-1185">Reference proteome</keyword>
<organism evidence="14 15">
    <name type="scientific">Thalassiosira oceanica</name>
    <name type="common">Marine diatom</name>
    <dbReference type="NCBI Taxonomy" id="159749"/>
    <lineage>
        <taxon>Eukaryota</taxon>
        <taxon>Sar</taxon>
        <taxon>Stramenopiles</taxon>
        <taxon>Ochrophyta</taxon>
        <taxon>Bacillariophyta</taxon>
        <taxon>Coscinodiscophyceae</taxon>
        <taxon>Thalassiosirophycidae</taxon>
        <taxon>Thalassiosirales</taxon>
        <taxon>Thalassiosiraceae</taxon>
        <taxon>Thalassiosira</taxon>
    </lineage>
</organism>
<dbReference type="NCBIfam" id="TIGR01557">
    <property type="entry name" value="myb_SHAQKYF"/>
    <property type="match status" value="1"/>
</dbReference>
<keyword evidence="3" id="KW-0378">Hydrolase</keyword>
<feature type="domain" description="Myb-like" evidence="11">
    <location>
        <begin position="145"/>
        <end position="200"/>
    </location>
</feature>
<keyword evidence="6" id="KW-0482">Metalloprotease</keyword>
<gene>
    <name evidence="14" type="ORF">THAOC_09764</name>
</gene>
<evidence type="ECO:0000256" key="5">
    <source>
        <dbReference type="ARBA" id="ARBA00023015"/>
    </source>
</evidence>
<dbReference type="FunFam" id="1.10.10.60:FF:000151">
    <property type="entry name" value="histone H2A deubiquitinase MYSM1 isoform X2"/>
    <property type="match status" value="1"/>
</dbReference>
<name>K0T6R2_THAOC</name>
<keyword evidence="5" id="KW-0805">Transcription regulation</keyword>
<feature type="domain" description="HTH myb-type" evidence="13">
    <location>
        <begin position="208"/>
        <end position="258"/>
    </location>
</feature>
<proteinExistence type="predicted"/>
<dbReference type="CDD" id="cd00167">
    <property type="entry name" value="SANT"/>
    <property type="match status" value="5"/>
</dbReference>
<sequence>MPTATKLRIPSSAQELSTADGGAADPDNARPDADASAGEAGEATTSSARQATKKNIWTWTADEHRLFLEGLERHGKSWPEVAAHVGTRTVVQIRSHAHQYFKRLANGSLAQWTFAEVAMQKDANPPSGEVRRSSGRKPKPIANFFASVQKYEWTAEEDERLTELVGGYPYGSGEVKWKEIATKMPGRDNAMCEKRWRIHLDTSYNLSPFTADEDRAIVRFQADEEKAGNWDELAEDLPGGRTANQIKQRWFKVLCHGRREKKGGKAGGKITHQLVPHKKEKGVQRRQEEDDAVAGTSKKTSNRFTAEEDEKLRELVKGCGSGKVKWKILAAEMPGRSGKQIRSRWLDHLDPSISHSSFTAKEDGIIARFQADDETAGKWTEIAKRLPGRTAHQIKNRWNWNTKLNGTYKKTKRSKAAASTPPAKKRKPSPPPPEKQPSAKRGETTPSSRKRKTAQPSSEDIAARARRLADASARKRKRIAELTTESIAAKAMRLAEQGARL</sequence>
<feature type="compositionally biased region" description="Low complexity" evidence="10">
    <location>
        <begin position="34"/>
        <end position="48"/>
    </location>
</feature>
<dbReference type="GO" id="GO:0006508">
    <property type="term" value="P:proteolysis"/>
    <property type="evidence" value="ECO:0007669"/>
    <property type="project" value="UniProtKB-KW"/>
</dbReference>
<dbReference type="SMART" id="SM00717">
    <property type="entry name" value="SANT"/>
    <property type="match status" value="5"/>
</dbReference>
<feature type="region of interest" description="Disordered" evidence="10">
    <location>
        <begin position="1"/>
        <end position="51"/>
    </location>
</feature>
<evidence type="ECO:0000256" key="9">
    <source>
        <dbReference type="ARBA" id="ARBA00023242"/>
    </source>
</evidence>
<dbReference type="InterPro" id="IPR017930">
    <property type="entry name" value="Myb_dom"/>
</dbReference>
<dbReference type="eggNOG" id="KOG0724">
    <property type="taxonomic scope" value="Eukaryota"/>
</dbReference>
<feature type="domain" description="Myb-like" evidence="11">
    <location>
        <begin position="350"/>
        <end position="399"/>
    </location>
</feature>
<evidence type="ECO:0000313" key="15">
    <source>
        <dbReference type="Proteomes" id="UP000266841"/>
    </source>
</evidence>
<feature type="domain" description="SANT" evidence="12">
    <location>
        <begin position="59"/>
        <end position="105"/>
    </location>
</feature>
<dbReference type="AlphaFoldDB" id="K0T6R2"/>
<dbReference type="SUPFAM" id="SSF46689">
    <property type="entry name" value="Homeodomain-like"/>
    <property type="match status" value="3"/>
</dbReference>
<evidence type="ECO:0000259" key="11">
    <source>
        <dbReference type="PROSITE" id="PS50090"/>
    </source>
</evidence>
<feature type="domain" description="HTH myb-type" evidence="13">
    <location>
        <begin position="147"/>
        <end position="204"/>
    </location>
</feature>
<evidence type="ECO:0000256" key="8">
    <source>
        <dbReference type="ARBA" id="ARBA00023163"/>
    </source>
</evidence>
<reference evidence="14 15" key="1">
    <citation type="journal article" date="2012" name="Genome Biol.">
        <title>Genome and low-iron response of an oceanic diatom adapted to chronic iron limitation.</title>
        <authorList>
            <person name="Lommer M."/>
            <person name="Specht M."/>
            <person name="Roy A.S."/>
            <person name="Kraemer L."/>
            <person name="Andreson R."/>
            <person name="Gutowska M.A."/>
            <person name="Wolf J."/>
            <person name="Bergner S.V."/>
            <person name="Schilhabel M.B."/>
            <person name="Klostermeier U.C."/>
            <person name="Beiko R.G."/>
            <person name="Rosenstiel P."/>
            <person name="Hippler M."/>
            <person name="Laroche J."/>
        </authorList>
    </citation>
    <scope>NUCLEOTIDE SEQUENCE [LARGE SCALE GENOMIC DNA]</scope>
    <source>
        <strain evidence="14 15">CCMP1005</strain>
    </source>
</reference>
<dbReference type="Gene3D" id="1.10.10.60">
    <property type="entry name" value="Homeodomain-like"/>
    <property type="match status" value="5"/>
</dbReference>
<dbReference type="InterPro" id="IPR050560">
    <property type="entry name" value="MYB_TF"/>
</dbReference>
<dbReference type="PROSITE" id="PS50090">
    <property type="entry name" value="MYB_LIKE"/>
    <property type="match status" value="5"/>
</dbReference>
<dbReference type="InterPro" id="IPR009057">
    <property type="entry name" value="Homeodomain-like_sf"/>
</dbReference>
<feature type="compositionally biased region" description="Basic and acidic residues" evidence="10">
    <location>
        <begin position="461"/>
        <end position="473"/>
    </location>
</feature>
<evidence type="ECO:0000256" key="3">
    <source>
        <dbReference type="ARBA" id="ARBA00022801"/>
    </source>
</evidence>